<dbReference type="Pfam" id="PF08445">
    <property type="entry name" value="FR47"/>
    <property type="match status" value="1"/>
</dbReference>
<dbReference type="InterPro" id="IPR013653">
    <property type="entry name" value="GCN5-like_dom"/>
</dbReference>
<gene>
    <name evidence="2" type="ORF">SAMN04488072_104248</name>
</gene>
<evidence type="ECO:0000259" key="1">
    <source>
        <dbReference type="PROSITE" id="PS51186"/>
    </source>
</evidence>
<dbReference type="AlphaFoldDB" id="A0A1I0XAR6"/>
<feature type="domain" description="N-acetyltransferase" evidence="1">
    <location>
        <begin position="145"/>
        <end position="286"/>
    </location>
</feature>
<dbReference type="PANTHER" id="PTHR31143:SF2">
    <property type="entry name" value="FR47-LIKE DOMAIN-CONTAINING PROTEIN-RELATED"/>
    <property type="match status" value="1"/>
</dbReference>
<dbReference type="Gene3D" id="3.40.630.30">
    <property type="match status" value="1"/>
</dbReference>
<organism evidence="2 3">
    <name type="scientific">Lentibacillus halodurans</name>
    <dbReference type="NCBI Taxonomy" id="237679"/>
    <lineage>
        <taxon>Bacteria</taxon>
        <taxon>Bacillati</taxon>
        <taxon>Bacillota</taxon>
        <taxon>Bacilli</taxon>
        <taxon>Bacillales</taxon>
        <taxon>Bacillaceae</taxon>
        <taxon>Lentibacillus</taxon>
    </lineage>
</organism>
<dbReference type="SUPFAM" id="SSF55729">
    <property type="entry name" value="Acyl-CoA N-acyltransferases (Nat)"/>
    <property type="match status" value="1"/>
</dbReference>
<protein>
    <recommendedName>
        <fullName evidence="1">N-acetyltransferase domain-containing protein</fullName>
    </recommendedName>
</protein>
<dbReference type="InterPro" id="IPR016181">
    <property type="entry name" value="Acyl_CoA_acyltransferase"/>
</dbReference>
<dbReference type="RefSeq" id="WP_170848177.1">
    <property type="nucleotide sequence ID" value="NZ_FOJW01000004.1"/>
</dbReference>
<dbReference type="Proteomes" id="UP000198642">
    <property type="component" value="Unassembled WGS sequence"/>
</dbReference>
<reference evidence="2 3" key="1">
    <citation type="submission" date="2016-10" db="EMBL/GenBank/DDBJ databases">
        <authorList>
            <person name="de Groot N.N."/>
        </authorList>
    </citation>
    <scope>NUCLEOTIDE SEQUENCE [LARGE SCALE GENOMIC DNA]</scope>
    <source>
        <strain evidence="2 3">CGMCC 1.3702</strain>
    </source>
</reference>
<proteinExistence type="predicted"/>
<evidence type="ECO:0000313" key="3">
    <source>
        <dbReference type="Proteomes" id="UP000198642"/>
    </source>
</evidence>
<evidence type="ECO:0000313" key="2">
    <source>
        <dbReference type="EMBL" id="SFA97378.1"/>
    </source>
</evidence>
<dbReference type="InterPro" id="IPR000182">
    <property type="entry name" value="GNAT_dom"/>
</dbReference>
<dbReference type="InterPro" id="IPR027365">
    <property type="entry name" value="GNAT_acetyltra_YdfB-like"/>
</dbReference>
<dbReference type="GO" id="GO:0016747">
    <property type="term" value="F:acyltransferase activity, transferring groups other than amino-acyl groups"/>
    <property type="evidence" value="ECO:0007669"/>
    <property type="project" value="InterPro"/>
</dbReference>
<keyword evidence="3" id="KW-1185">Reference proteome</keyword>
<dbReference type="PANTHER" id="PTHR31143">
    <property type="match status" value="1"/>
</dbReference>
<dbReference type="STRING" id="237679.SAMN04488072_104248"/>
<name>A0A1I0XAR6_9BACI</name>
<dbReference type="PROSITE" id="PS51186">
    <property type="entry name" value="GNAT"/>
    <property type="match status" value="1"/>
</dbReference>
<accession>A0A1I0XAR6</accession>
<dbReference type="EMBL" id="FOJW01000004">
    <property type="protein sequence ID" value="SFA97378.1"/>
    <property type="molecule type" value="Genomic_DNA"/>
</dbReference>
<sequence>MYMRFETSIHDYQQLVEPMLLKKEACNNLMLGILNRLQHDDFEKEKGYYLGVAEVYDTAVYAFMQTPPNNWILADVDTIDADTLQQVARFIYKSGVDISGVIGPPDKAKVFINELASLGDMETIVHMEQFIYQLNRVNPIPVTAGYLTEAARNDHQLVKNWLIQFGMEANEQISAEHADLLAQSFVDKRSIYLWKVDNKPVSMVNQSRRTKNGTTINAVFTPDEYKRNGYATAAVARLSEKLLQDGNKFCSLYTDAANPSSNSIYKKIGYDKVGSSIVYKLRPKKQ</sequence>